<feature type="transmembrane region" description="Helical" evidence="1">
    <location>
        <begin position="167"/>
        <end position="188"/>
    </location>
</feature>
<dbReference type="InterPro" id="IPR000326">
    <property type="entry name" value="PAP2/HPO"/>
</dbReference>
<evidence type="ECO:0000313" key="4">
    <source>
        <dbReference type="Proteomes" id="UP000094463"/>
    </source>
</evidence>
<keyword evidence="4" id="KW-1185">Reference proteome</keyword>
<keyword evidence="1" id="KW-0472">Membrane</keyword>
<dbReference type="Gene3D" id="1.20.144.10">
    <property type="entry name" value="Phosphatidic acid phosphatase type 2/haloperoxidase"/>
    <property type="match status" value="2"/>
</dbReference>
<feature type="transmembrane region" description="Helical" evidence="1">
    <location>
        <begin position="68"/>
        <end position="87"/>
    </location>
</feature>
<dbReference type="AlphaFoldDB" id="A0A1D7QXV1"/>
<sequence length="193" mass="21735">MLALFITRETAWIIRIDEAIQASMTTHSPDWLYTTMNWWTDLGSVSFFTTGTLLTALFIWIHPRIKPVWVLPLTVNMLGISALSTWMKEVTARPRPSINETVDAVSFSFPSAHASGSAAFYGFLILLVTLHVSHSRLKISLNLVLLFMMLTVSFSRLILNVHFFSDMLGGLLLGAGWLFIAIRTGIFLDQKTR</sequence>
<protein>
    <submittedName>
        <fullName evidence="3">Membrane-associated phospholipid phosphatase</fullName>
    </submittedName>
</protein>
<evidence type="ECO:0000313" key="3">
    <source>
        <dbReference type="EMBL" id="AOM83833.1"/>
    </source>
</evidence>
<dbReference type="KEGG" id="bbev:BBEV_2493"/>
<accession>A0A1D7QXV1</accession>
<dbReference type="Proteomes" id="UP000094463">
    <property type="component" value="Chromosome"/>
</dbReference>
<feature type="transmembrane region" description="Helical" evidence="1">
    <location>
        <begin position="141"/>
        <end position="161"/>
    </location>
</feature>
<dbReference type="InterPro" id="IPR036938">
    <property type="entry name" value="PAP2/HPO_sf"/>
</dbReference>
<dbReference type="STRING" id="632773.BBEV_2493"/>
<dbReference type="Pfam" id="PF01569">
    <property type="entry name" value="PAP2"/>
    <property type="match status" value="1"/>
</dbReference>
<name>A0A1D7QXV1_9BACI</name>
<dbReference type="EMBL" id="CP012502">
    <property type="protein sequence ID" value="AOM83833.1"/>
    <property type="molecule type" value="Genomic_DNA"/>
</dbReference>
<organism evidence="3 4">
    <name type="scientific">Salisediminibacterium beveridgei</name>
    <dbReference type="NCBI Taxonomy" id="632773"/>
    <lineage>
        <taxon>Bacteria</taxon>
        <taxon>Bacillati</taxon>
        <taxon>Bacillota</taxon>
        <taxon>Bacilli</taxon>
        <taxon>Bacillales</taxon>
        <taxon>Bacillaceae</taxon>
        <taxon>Salisediminibacterium</taxon>
    </lineage>
</organism>
<dbReference type="CDD" id="cd03392">
    <property type="entry name" value="PAP2_like_2"/>
    <property type="match status" value="1"/>
</dbReference>
<evidence type="ECO:0000259" key="2">
    <source>
        <dbReference type="SMART" id="SM00014"/>
    </source>
</evidence>
<reference evidence="3 4" key="1">
    <citation type="submission" date="2015-08" db="EMBL/GenBank/DDBJ databases">
        <title>The complete genome sequence of Bacillus beveridgei MLTeJB.</title>
        <authorList>
            <person name="Hanson T.E."/>
            <person name="Mesa C."/>
            <person name="Basesman S.M."/>
            <person name="Oremland R.S."/>
        </authorList>
    </citation>
    <scope>NUCLEOTIDE SEQUENCE [LARGE SCALE GENOMIC DNA]</scope>
    <source>
        <strain evidence="3 4">MLTeJB</strain>
    </source>
</reference>
<keyword evidence="1" id="KW-0812">Transmembrane</keyword>
<keyword evidence="1" id="KW-1133">Transmembrane helix</keyword>
<dbReference type="PANTHER" id="PTHR14969">
    <property type="entry name" value="SPHINGOSINE-1-PHOSPHATE PHOSPHOHYDROLASE"/>
    <property type="match status" value="1"/>
</dbReference>
<gene>
    <name evidence="3" type="ORF">BBEV_2493</name>
</gene>
<evidence type="ECO:0000256" key="1">
    <source>
        <dbReference type="SAM" id="Phobius"/>
    </source>
</evidence>
<feature type="transmembrane region" description="Helical" evidence="1">
    <location>
        <begin position="42"/>
        <end position="61"/>
    </location>
</feature>
<dbReference type="PANTHER" id="PTHR14969:SF13">
    <property type="entry name" value="AT30094P"/>
    <property type="match status" value="1"/>
</dbReference>
<feature type="domain" description="Phosphatidic acid phosphatase type 2/haloperoxidase" evidence="2">
    <location>
        <begin position="70"/>
        <end position="182"/>
    </location>
</feature>
<feature type="transmembrane region" description="Helical" evidence="1">
    <location>
        <begin position="107"/>
        <end position="129"/>
    </location>
</feature>
<dbReference type="SUPFAM" id="SSF48317">
    <property type="entry name" value="Acid phosphatase/Vanadium-dependent haloperoxidase"/>
    <property type="match status" value="1"/>
</dbReference>
<dbReference type="SMART" id="SM00014">
    <property type="entry name" value="acidPPc"/>
    <property type="match status" value="1"/>
</dbReference>
<proteinExistence type="predicted"/>